<evidence type="ECO:0000256" key="2">
    <source>
        <dbReference type="ARBA" id="ARBA00022980"/>
    </source>
</evidence>
<proteinExistence type="inferred from homology"/>
<keyword evidence="3" id="KW-0687">Ribonucleoprotein</keyword>
<organism evidence="5">
    <name type="scientific">Callipsygma wilsonis</name>
    <dbReference type="NCBI Taxonomy" id="2320807"/>
    <lineage>
        <taxon>Eukaryota</taxon>
        <taxon>Viridiplantae</taxon>
        <taxon>Chlorophyta</taxon>
        <taxon>core chlorophytes</taxon>
        <taxon>Ulvophyceae</taxon>
        <taxon>TCBD clade</taxon>
        <taxon>Bryopsidales</taxon>
        <taxon>Halimedineae</taxon>
        <taxon>Halimedaceae</taxon>
        <taxon>Rhipiliopsideae</taxon>
        <taxon>Callipsygma</taxon>
    </lineage>
</organism>
<dbReference type="GO" id="GO:0003735">
    <property type="term" value="F:structural constituent of ribosome"/>
    <property type="evidence" value="ECO:0007669"/>
    <property type="project" value="InterPro"/>
</dbReference>
<evidence type="ECO:0000313" key="5">
    <source>
        <dbReference type="EMBL" id="AYC65028.1"/>
    </source>
</evidence>
<evidence type="ECO:0000256" key="3">
    <source>
        <dbReference type="ARBA" id="ARBA00023274"/>
    </source>
</evidence>
<dbReference type="SUPFAM" id="SSF54189">
    <property type="entry name" value="Ribosomal proteins S24e, L23 and L15e"/>
    <property type="match status" value="1"/>
</dbReference>
<accession>A0A386B000</accession>
<dbReference type="GO" id="GO:0005840">
    <property type="term" value="C:ribosome"/>
    <property type="evidence" value="ECO:0007669"/>
    <property type="project" value="UniProtKB-KW"/>
</dbReference>
<dbReference type="Pfam" id="PF00276">
    <property type="entry name" value="Ribosomal_L23"/>
    <property type="match status" value="1"/>
</dbReference>
<gene>
    <name evidence="5" type="primary">rpl23</name>
</gene>
<dbReference type="InterPro" id="IPR013025">
    <property type="entry name" value="Ribosomal_uL23-like"/>
</dbReference>
<dbReference type="InterPro" id="IPR012678">
    <property type="entry name" value="Ribosomal_uL23/eL15/eS24_sf"/>
</dbReference>
<evidence type="ECO:0000256" key="1">
    <source>
        <dbReference type="ARBA" id="ARBA00006700"/>
    </source>
</evidence>
<dbReference type="GO" id="GO:1990904">
    <property type="term" value="C:ribonucleoprotein complex"/>
    <property type="evidence" value="ECO:0007669"/>
    <property type="project" value="UniProtKB-KW"/>
</dbReference>
<dbReference type="Gene3D" id="3.30.70.330">
    <property type="match status" value="1"/>
</dbReference>
<dbReference type="InterPro" id="IPR012677">
    <property type="entry name" value="Nucleotide-bd_a/b_plait_sf"/>
</dbReference>
<comment type="similarity">
    <text evidence="1">Belongs to the universal ribosomal protein uL23 family.</text>
</comment>
<keyword evidence="2 5" id="KW-0689">Ribosomal protein</keyword>
<dbReference type="RefSeq" id="YP_009519069.1">
    <property type="nucleotide sequence ID" value="NC_039522.1"/>
</dbReference>
<dbReference type="EMBL" id="MH591105">
    <property type="protein sequence ID" value="AYC65028.1"/>
    <property type="molecule type" value="Genomic_DNA"/>
</dbReference>
<dbReference type="GeneID" id="38278857"/>
<dbReference type="GO" id="GO:0006412">
    <property type="term" value="P:translation"/>
    <property type="evidence" value="ECO:0007669"/>
    <property type="project" value="InterPro"/>
</dbReference>
<keyword evidence="5" id="KW-0934">Plastid</keyword>
<dbReference type="AlphaFoldDB" id="A0A386B000"/>
<geneLocation type="chloroplast" evidence="5"/>
<reference evidence="5" key="1">
    <citation type="submission" date="2018-07" db="EMBL/GenBank/DDBJ databases">
        <authorList>
            <person name="Quirk P.G."/>
            <person name="Krulwich T.A."/>
        </authorList>
    </citation>
    <scope>NUCLEOTIDE SEQUENCE</scope>
</reference>
<reference evidence="5" key="2">
    <citation type="journal article" date="2019" name="Mol. Phylogenet. Evol.">
        <title>Reassessment of the classification of bryopsidales (chlorophyta) based on chloroplast phylogenomic analyses.</title>
        <authorList>
            <person name="Cremen M.C."/>
            <person name="Leliaert F."/>
            <person name="West J."/>
            <person name="Lam D.W."/>
            <person name="Shimada S."/>
            <person name="Lopez-Bautista J.M."/>
            <person name="Verbruggen H."/>
        </authorList>
    </citation>
    <scope>NUCLEOTIDE SEQUENCE</scope>
</reference>
<keyword evidence="5" id="KW-0150">Chloroplast</keyword>
<evidence type="ECO:0000256" key="4">
    <source>
        <dbReference type="ARBA" id="ARBA00035287"/>
    </source>
</evidence>
<sequence>MIIKSDDNRFMLFKYLKQLILTEKTVKLINKKQYIFEINPKLTKKQIKKIFEKNYNIKIKSINTYLIKNQLKLKKRAILHFSDKIQIV</sequence>
<protein>
    <recommendedName>
        <fullName evidence="4">Large ribosomal subunit protein uL23c</fullName>
    </recommendedName>
</protein>
<name>A0A386B000_9CHLO</name>